<evidence type="ECO:0000256" key="4">
    <source>
        <dbReference type="ARBA" id="ARBA00023235"/>
    </source>
</evidence>
<dbReference type="EMBL" id="CP003065">
    <property type="protein sequence ID" value="AEV68589.1"/>
    <property type="molecule type" value="Genomic_DNA"/>
</dbReference>
<organism evidence="7 8">
    <name type="scientific">Acetivibrio clariflavus (strain DSM 19732 / NBRC 101661 / EBR45)</name>
    <name type="common">Clostridium clariflavum</name>
    <dbReference type="NCBI Taxonomy" id="720554"/>
    <lineage>
        <taxon>Bacteria</taxon>
        <taxon>Bacillati</taxon>
        <taxon>Bacillota</taxon>
        <taxon>Clostridia</taxon>
        <taxon>Eubacteriales</taxon>
        <taxon>Oscillospiraceae</taxon>
        <taxon>Acetivibrio</taxon>
    </lineage>
</organism>
<dbReference type="PIRSF" id="PIRSF000709">
    <property type="entry name" value="6PFK_2-Ptase"/>
    <property type="match status" value="1"/>
</dbReference>
<dbReference type="GO" id="GO:0005524">
    <property type="term" value="F:ATP binding"/>
    <property type="evidence" value="ECO:0007669"/>
    <property type="project" value="InterPro"/>
</dbReference>
<dbReference type="EC" id="5.4.2.11" evidence="2"/>
<feature type="binding site" evidence="6">
    <location>
        <begin position="7"/>
        <end position="14"/>
    </location>
    <ligand>
        <name>substrate</name>
    </ligand>
</feature>
<dbReference type="InterPro" id="IPR013078">
    <property type="entry name" value="His_Pase_superF_clade-1"/>
</dbReference>
<evidence type="ECO:0000256" key="3">
    <source>
        <dbReference type="ARBA" id="ARBA00023152"/>
    </source>
</evidence>
<dbReference type="PANTHER" id="PTHR11931">
    <property type="entry name" value="PHOSPHOGLYCERATE MUTASE"/>
    <property type="match status" value="1"/>
</dbReference>
<dbReference type="AlphaFoldDB" id="G8LVK0"/>
<dbReference type="Pfam" id="PF00300">
    <property type="entry name" value="His_Phos_1"/>
    <property type="match status" value="1"/>
</dbReference>
<dbReference type="SUPFAM" id="SSF53254">
    <property type="entry name" value="Phosphoglycerate mutase-like"/>
    <property type="match status" value="1"/>
</dbReference>
<keyword evidence="3" id="KW-0324">Glycolysis</keyword>
<dbReference type="HOGENOM" id="CLU_033323_9_0_9"/>
<dbReference type="InterPro" id="IPR003094">
    <property type="entry name" value="6Pfruct_kin"/>
</dbReference>
<reference evidence="7 8" key="2">
    <citation type="journal article" date="2012" name="Stand. Genomic Sci.">
        <title>Complete Genome Sequence of Clostridium clariflavum DSM 19732.</title>
        <authorList>
            <person name="Izquierdo J.A."/>
            <person name="Goodwin L."/>
            <person name="Davenport K.W."/>
            <person name="Teshima H."/>
            <person name="Bruce D."/>
            <person name="Detter C."/>
            <person name="Tapia R."/>
            <person name="Han S."/>
            <person name="Land M."/>
            <person name="Hauser L."/>
            <person name="Jeffries C.D."/>
            <person name="Han J."/>
            <person name="Pitluck S."/>
            <person name="Nolan M."/>
            <person name="Chen A."/>
            <person name="Huntemann M."/>
            <person name="Mavromatis K."/>
            <person name="Mikhailova N."/>
            <person name="Liolios K."/>
            <person name="Woyke T."/>
            <person name="Lynd L.R."/>
        </authorList>
    </citation>
    <scope>NUCLEOTIDE SEQUENCE [LARGE SCALE GENOMIC DNA]</scope>
    <source>
        <strain evidence="8">DSM 19732 / NBRC 101661 / EBR45</strain>
    </source>
</reference>
<dbReference type="PRINTS" id="PR00991">
    <property type="entry name" value="6PFRUCTKNASE"/>
</dbReference>
<dbReference type="STRING" id="720554.Clocl_1990"/>
<name>G8LVK0_ACECE</name>
<evidence type="ECO:0000256" key="1">
    <source>
        <dbReference type="ARBA" id="ARBA00006717"/>
    </source>
</evidence>
<feature type="active site" description="Proton donor/acceptor" evidence="5">
    <location>
        <position position="81"/>
    </location>
</feature>
<reference evidence="8" key="1">
    <citation type="submission" date="2011-12" db="EMBL/GenBank/DDBJ databases">
        <title>Complete sequence of Clostridium clariflavum DSM 19732.</title>
        <authorList>
            <consortium name="US DOE Joint Genome Institute"/>
            <person name="Lucas S."/>
            <person name="Han J."/>
            <person name="Lapidus A."/>
            <person name="Cheng J.-F."/>
            <person name="Goodwin L."/>
            <person name="Pitluck S."/>
            <person name="Peters L."/>
            <person name="Teshima H."/>
            <person name="Detter J.C."/>
            <person name="Han C."/>
            <person name="Tapia R."/>
            <person name="Land M."/>
            <person name="Hauser L."/>
            <person name="Kyrpides N."/>
            <person name="Ivanova N."/>
            <person name="Pagani I."/>
            <person name="Kitzmiller T."/>
            <person name="Lynd L."/>
            <person name="Izquierdo J."/>
            <person name="Woyke T."/>
        </authorList>
    </citation>
    <scope>NUCLEOTIDE SEQUENCE [LARGE SCALE GENOMIC DNA]</scope>
    <source>
        <strain evidence="8">DSM 19732 / NBRC 101661 / EBR45</strain>
    </source>
</reference>
<evidence type="ECO:0000313" key="8">
    <source>
        <dbReference type="Proteomes" id="UP000005435"/>
    </source>
</evidence>
<dbReference type="SMART" id="SM00855">
    <property type="entry name" value="PGAM"/>
    <property type="match status" value="1"/>
</dbReference>
<dbReference type="GO" id="GO:0006003">
    <property type="term" value="P:fructose 2,6-bisphosphate metabolic process"/>
    <property type="evidence" value="ECO:0007669"/>
    <property type="project" value="InterPro"/>
</dbReference>
<dbReference type="InterPro" id="IPR001345">
    <property type="entry name" value="PG/BPGM_mutase_AS"/>
</dbReference>
<feature type="binding site" evidence="6">
    <location>
        <position position="57"/>
    </location>
    <ligand>
        <name>substrate</name>
    </ligand>
</feature>
<dbReference type="RefSeq" id="WP_014255169.1">
    <property type="nucleotide sequence ID" value="NC_016627.1"/>
</dbReference>
<dbReference type="eggNOG" id="COG0406">
    <property type="taxonomic scope" value="Bacteria"/>
</dbReference>
<dbReference type="KEGG" id="ccl:Clocl_1990"/>
<dbReference type="GO" id="GO:0006096">
    <property type="term" value="P:glycolytic process"/>
    <property type="evidence" value="ECO:0007669"/>
    <property type="project" value="UniProtKB-KW"/>
</dbReference>
<feature type="active site" description="Tele-phosphohistidine intermediate" evidence="5">
    <location>
        <position position="8"/>
    </location>
</feature>
<dbReference type="GO" id="GO:0004619">
    <property type="term" value="F:phosphoglycerate mutase activity"/>
    <property type="evidence" value="ECO:0007669"/>
    <property type="project" value="UniProtKB-EC"/>
</dbReference>
<evidence type="ECO:0000256" key="6">
    <source>
        <dbReference type="PIRSR" id="PIRSR613078-2"/>
    </source>
</evidence>
<accession>G8LVK0</accession>
<sequence>MKIYITRHGETEWNVKGLMQGWKDSELTEKGIDNAKRLGERLKDVNFDVIYTSPLKRAVDTAKYINGEKNTKIVLVESLKEMGFGVWEGMEYSKVRELYPEQHTNFWERPHLFKPQENGESFEDVLIRVKKACKDIINAGGDNVLIVTHAVVLKTLYMIIKNLEIKDLWNPPFMKDTCLTIVEVKDNRTKLLLEGDISHLE</sequence>
<dbReference type="Gene3D" id="3.40.50.1240">
    <property type="entry name" value="Phosphoglycerate mutase-like"/>
    <property type="match status" value="1"/>
</dbReference>
<dbReference type="PROSITE" id="PS00175">
    <property type="entry name" value="PG_MUTASE"/>
    <property type="match status" value="1"/>
</dbReference>
<evidence type="ECO:0000256" key="5">
    <source>
        <dbReference type="PIRSR" id="PIRSR613078-1"/>
    </source>
</evidence>
<dbReference type="Proteomes" id="UP000005435">
    <property type="component" value="Chromosome"/>
</dbReference>
<keyword evidence="4" id="KW-0413">Isomerase</keyword>
<dbReference type="OrthoDB" id="9781415at2"/>
<keyword evidence="8" id="KW-1185">Reference proteome</keyword>
<dbReference type="CDD" id="cd07067">
    <property type="entry name" value="HP_PGM_like"/>
    <property type="match status" value="1"/>
</dbReference>
<evidence type="ECO:0000313" key="7">
    <source>
        <dbReference type="EMBL" id="AEV68589.1"/>
    </source>
</evidence>
<gene>
    <name evidence="7" type="ordered locus">Clocl_1990</name>
</gene>
<dbReference type="InterPro" id="IPR029033">
    <property type="entry name" value="His_PPase_superfam"/>
</dbReference>
<evidence type="ECO:0000256" key="2">
    <source>
        <dbReference type="ARBA" id="ARBA00012028"/>
    </source>
</evidence>
<dbReference type="InterPro" id="IPR005952">
    <property type="entry name" value="Phosphogly_mut1"/>
</dbReference>
<protein>
    <recommendedName>
        <fullName evidence="2">phosphoglycerate mutase (2,3-diphosphoglycerate-dependent)</fullName>
        <ecNumber evidence="2">5.4.2.11</ecNumber>
    </recommendedName>
</protein>
<comment type="similarity">
    <text evidence="1">Belongs to the phosphoglycerate mutase family. BPG-dependent PGAM subfamily.</text>
</comment>
<proteinExistence type="inferred from homology"/>